<evidence type="ECO:0000313" key="2">
    <source>
        <dbReference type="Proteomes" id="UP000828390"/>
    </source>
</evidence>
<reference evidence="1" key="1">
    <citation type="journal article" date="2019" name="bioRxiv">
        <title>The Genome of the Zebra Mussel, Dreissena polymorpha: A Resource for Invasive Species Research.</title>
        <authorList>
            <person name="McCartney M.A."/>
            <person name="Auch B."/>
            <person name="Kono T."/>
            <person name="Mallez S."/>
            <person name="Zhang Y."/>
            <person name="Obille A."/>
            <person name="Becker A."/>
            <person name="Abrahante J.E."/>
            <person name="Garbe J."/>
            <person name="Badalamenti J.P."/>
            <person name="Herman A."/>
            <person name="Mangelson H."/>
            <person name="Liachko I."/>
            <person name="Sullivan S."/>
            <person name="Sone E.D."/>
            <person name="Koren S."/>
            <person name="Silverstein K.A.T."/>
            <person name="Beckman K.B."/>
            <person name="Gohl D.M."/>
        </authorList>
    </citation>
    <scope>NUCLEOTIDE SEQUENCE</scope>
    <source>
        <strain evidence="1">Duluth1</strain>
        <tissue evidence="1">Whole animal</tissue>
    </source>
</reference>
<gene>
    <name evidence="1" type="ORF">DPMN_157095</name>
</gene>
<proteinExistence type="predicted"/>
<comment type="caution">
    <text evidence="1">The sequence shown here is derived from an EMBL/GenBank/DDBJ whole genome shotgun (WGS) entry which is preliminary data.</text>
</comment>
<dbReference type="EMBL" id="JAIWYP010000008">
    <property type="protein sequence ID" value="KAH3779294.1"/>
    <property type="molecule type" value="Genomic_DNA"/>
</dbReference>
<reference evidence="1" key="2">
    <citation type="submission" date="2020-11" db="EMBL/GenBank/DDBJ databases">
        <authorList>
            <person name="McCartney M.A."/>
            <person name="Auch B."/>
            <person name="Kono T."/>
            <person name="Mallez S."/>
            <person name="Becker A."/>
            <person name="Gohl D.M."/>
            <person name="Silverstein K.A.T."/>
            <person name="Koren S."/>
            <person name="Bechman K.B."/>
            <person name="Herman A."/>
            <person name="Abrahante J.E."/>
            <person name="Garbe J."/>
        </authorList>
    </citation>
    <scope>NUCLEOTIDE SEQUENCE</scope>
    <source>
        <strain evidence="1">Duluth1</strain>
        <tissue evidence="1">Whole animal</tissue>
    </source>
</reference>
<sequence>MLLKLAANNADEELLGRGDSPCVVLATRNPSSNDDYAANNKCAFYTGPIQICEQIHFSKPCLYPNNYCINHITNHLDGTKTVNRTCGNFDTCYRKWHLGSSDEDKCDVIKTTNTWTSSVPSAVPKTTAMYLSDLLRTACTSPE</sequence>
<dbReference type="AlphaFoldDB" id="A0A9D4EHG8"/>
<evidence type="ECO:0000313" key="1">
    <source>
        <dbReference type="EMBL" id="KAH3779294.1"/>
    </source>
</evidence>
<protein>
    <submittedName>
        <fullName evidence="1">Uncharacterized protein</fullName>
    </submittedName>
</protein>
<dbReference type="Proteomes" id="UP000828390">
    <property type="component" value="Unassembled WGS sequence"/>
</dbReference>
<accession>A0A9D4EHG8</accession>
<organism evidence="1 2">
    <name type="scientific">Dreissena polymorpha</name>
    <name type="common">Zebra mussel</name>
    <name type="synonym">Mytilus polymorpha</name>
    <dbReference type="NCBI Taxonomy" id="45954"/>
    <lineage>
        <taxon>Eukaryota</taxon>
        <taxon>Metazoa</taxon>
        <taxon>Spiralia</taxon>
        <taxon>Lophotrochozoa</taxon>
        <taxon>Mollusca</taxon>
        <taxon>Bivalvia</taxon>
        <taxon>Autobranchia</taxon>
        <taxon>Heteroconchia</taxon>
        <taxon>Euheterodonta</taxon>
        <taxon>Imparidentia</taxon>
        <taxon>Neoheterodontei</taxon>
        <taxon>Myida</taxon>
        <taxon>Dreissenoidea</taxon>
        <taxon>Dreissenidae</taxon>
        <taxon>Dreissena</taxon>
    </lineage>
</organism>
<name>A0A9D4EHG8_DREPO</name>
<keyword evidence="2" id="KW-1185">Reference proteome</keyword>